<organism evidence="3 4">
    <name type="scientific">[Mycobacterium] burgundiense</name>
    <dbReference type="NCBI Taxonomy" id="3064286"/>
    <lineage>
        <taxon>Bacteria</taxon>
        <taxon>Bacillati</taxon>
        <taxon>Actinomycetota</taxon>
        <taxon>Actinomycetes</taxon>
        <taxon>Mycobacteriales</taxon>
        <taxon>Mycobacteriaceae</taxon>
        <taxon>Mycolicibacterium</taxon>
    </lineage>
</organism>
<protein>
    <submittedName>
        <fullName evidence="3">DUF4185 domain-containing protein</fullName>
    </submittedName>
</protein>
<name>A0ABM9LMN8_9MYCO</name>
<feature type="region of interest" description="Disordered" evidence="1">
    <location>
        <begin position="31"/>
        <end position="118"/>
    </location>
</feature>
<evidence type="ECO:0000256" key="1">
    <source>
        <dbReference type="SAM" id="MobiDB-lite"/>
    </source>
</evidence>
<feature type="domain" description="DUF4185" evidence="2">
    <location>
        <begin position="371"/>
        <end position="644"/>
    </location>
</feature>
<feature type="region of interest" description="Disordered" evidence="1">
    <location>
        <begin position="132"/>
        <end position="211"/>
    </location>
</feature>
<feature type="compositionally biased region" description="Basic and acidic residues" evidence="1">
    <location>
        <begin position="82"/>
        <end position="94"/>
    </location>
</feature>
<evidence type="ECO:0000259" key="2">
    <source>
        <dbReference type="Pfam" id="PF13810"/>
    </source>
</evidence>
<dbReference type="RefSeq" id="WP_308482165.1">
    <property type="nucleotide sequence ID" value="NZ_OY726397.1"/>
</dbReference>
<evidence type="ECO:0000313" key="4">
    <source>
        <dbReference type="Proteomes" id="UP001190465"/>
    </source>
</evidence>
<dbReference type="Proteomes" id="UP001190465">
    <property type="component" value="Chromosome"/>
</dbReference>
<proteinExistence type="predicted"/>
<dbReference type="InterPro" id="IPR025442">
    <property type="entry name" value="DUF4185"/>
</dbReference>
<dbReference type="EMBL" id="OY726397">
    <property type="protein sequence ID" value="CAJ1501661.1"/>
    <property type="molecule type" value="Genomic_DNA"/>
</dbReference>
<gene>
    <name evidence="3" type="ORF">MU0053_001984</name>
</gene>
<reference evidence="3 4" key="1">
    <citation type="submission" date="2023-08" db="EMBL/GenBank/DDBJ databases">
        <authorList>
            <person name="Folkvardsen B D."/>
            <person name="Norman A."/>
        </authorList>
    </citation>
    <scope>NUCLEOTIDE SEQUENCE [LARGE SCALE GENOMIC DNA]</scope>
    <source>
        <strain evidence="3 4">Mu0053</strain>
    </source>
</reference>
<keyword evidence="4" id="KW-1185">Reference proteome</keyword>
<sequence length="785" mass="81566">MESANCIGRVGALAVALGIGVALTTGTGIAVADDSGGASSSSDSASSSSGSDSNGSGSSTKPAKTSDDDTAKTPRKGPLSKLGERVRKQAEASAERAGSALERTQSRLERAQSQLGERQATLRSKLEDAGKNLAAVPADGTDAGERPLANLRPRPADPEASEASTAARDKTGKSDATQLGPAAVAPTPPSGTGRTETPARRLGDAVATESSRGLAALTGPARTLITIPARNLTPAPITAFAAAAAPTETVTLEAPEAAEVTGTSMVSALLVAAGLSPLAAGTSPVAPGPSAALWALAAAARRESERVLNPRGAALTSAKDADAPAVSTDVQPLAAVAAADTQPWQANPGLTDAPEISGPSILRDLGFITGDKTKNWFIGGTDLGIMWVGGYEEDGTPIVYTLFGDTFDDQAMTTGWRNNVLLRSVDTNLADGLSFRDALIHAGAGPGVPGTPTWYGLQPPAAGAAQIIYDPGYTGWFGTTYTMIPTSAIAVQNAEDGTYTQYATVMSVRTWDNPGSWTTNYSAIAVSTDGGETWTVDPDTVRGSGWLRANKNFEFGNQNFQQNALVQGPDDDPNSWTTPEQTEKYIYVYGTPSGRAGSAYLARVPESQFTDLGAYQYWAGENADGTGNWVTGDPSAATSVIGGGNSNYISFLPKDGFLGQLNKMFAGFFNGFIVGGLPTGGNVSEMSVQYNEYLDKYVVTYTDGGNNVVMRVSDSPQGTWSNTHTLIANNPLSGRTGMYAPMIHPLSGTAAAGEGNEQYLYYNVSFWNSYNVKFMESDLSQLVIT</sequence>
<feature type="domain" description="DUF4185" evidence="2">
    <location>
        <begin position="680"/>
        <end position="775"/>
    </location>
</feature>
<evidence type="ECO:0000313" key="3">
    <source>
        <dbReference type="EMBL" id="CAJ1501661.1"/>
    </source>
</evidence>
<feature type="compositionally biased region" description="Low complexity" evidence="1">
    <location>
        <begin position="32"/>
        <end position="59"/>
    </location>
</feature>
<accession>A0ABM9LMN8</accession>
<dbReference type="Pfam" id="PF13810">
    <property type="entry name" value="DUF4185"/>
    <property type="match status" value="2"/>
</dbReference>